<name>A0A014NNZ0_9BURK</name>
<feature type="signal peptide" evidence="2">
    <location>
        <begin position="1"/>
        <end position="24"/>
    </location>
</feature>
<comment type="similarity">
    <text evidence="1">Belongs to the UPF0065 (bug) family.</text>
</comment>
<evidence type="ECO:0000256" key="2">
    <source>
        <dbReference type="SAM" id="SignalP"/>
    </source>
</evidence>
<sequence length="320" mass="34009">MQRRTWMAVVVATTLGMGTGMAQAQGEAFPNKPITLIVPYGPGGVTDVIARALGASMGKTLGQTVVVENKAGAAGAMGVVDMLTARPDGYRLTLAPVGIFRQPYIQKVAYDPVRDLTYIASFMTYDFILTVPASSPIRTLQDYVAWARQHPGQMSYGTPGKFTANHVAMALLEKKTGIQLNHAPFKGDADAISALAGGHIQSAIFANSILPQLQAGKVRALATAADRRPEAFADVPTFREAGYGFDVPSPLGIAGPKGLPQEVVRKLDAAVKAAMNDPGFQQVVANYGIRTDYRDHQAYAAFAQQAFAEEKAIVQGIGLD</sequence>
<dbReference type="PANTHER" id="PTHR42928">
    <property type="entry name" value="TRICARBOXYLATE-BINDING PROTEIN"/>
    <property type="match status" value="1"/>
</dbReference>
<evidence type="ECO:0000313" key="4">
    <source>
        <dbReference type="Proteomes" id="UP000020766"/>
    </source>
</evidence>
<dbReference type="PIRSF" id="PIRSF017082">
    <property type="entry name" value="YflP"/>
    <property type="match status" value="1"/>
</dbReference>
<keyword evidence="2" id="KW-0732">Signal</keyword>
<evidence type="ECO:0000256" key="1">
    <source>
        <dbReference type="ARBA" id="ARBA00006987"/>
    </source>
</evidence>
<dbReference type="CDD" id="cd07012">
    <property type="entry name" value="PBP2_Bug_TTT"/>
    <property type="match status" value="1"/>
</dbReference>
<proteinExistence type="inferred from homology"/>
<reference evidence="3 4" key="1">
    <citation type="submission" date="2014-01" db="EMBL/GenBank/DDBJ databases">
        <title>Interspecies Systems Biology Uncovers Metabolites Affecting C. elegans Gene Expression and Life History Traits.</title>
        <authorList>
            <person name="Watson E."/>
            <person name="Macneil L.T."/>
            <person name="Ritter A.D."/>
            <person name="Yilmaz L.S."/>
            <person name="Rosebrock A.P."/>
            <person name="Caudy A.A."/>
            <person name="Walhout A.J."/>
        </authorList>
    </citation>
    <scope>NUCLEOTIDE SEQUENCE [LARGE SCALE GENOMIC DNA]</scope>
    <source>
        <strain evidence="3 4">DA1877</strain>
    </source>
</reference>
<keyword evidence="4" id="KW-1185">Reference proteome</keyword>
<dbReference type="Pfam" id="PF03401">
    <property type="entry name" value="TctC"/>
    <property type="match status" value="1"/>
</dbReference>
<dbReference type="PANTHER" id="PTHR42928:SF5">
    <property type="entry name" value="BLR1237 PROTEIN"/>
    <property type="match status" value="1"/>
</dbReference>
<organism evidence="3 4">
    <name type="scientific">Comamonas aquatica DA1877</name>
    <dbReference type="NCBI Taxonomy" id="1457173"/>
    <lineage>
        <taxon>Bacteria</taxon>
        <taxon>Pseudomonadati</taxon>
        <taxon>Pseudomonadota</taxon>
        <taxon>Betaproteobacteria</taxon>
        <taxon>Burkholderiales</taxon>
        <taxon>Comamonadaceae</taxon>
        <taxon>Comamonas</taxon>
    </lineage>
</organism>
<dbReference type="Gene3D" id="3.40.190.10">
    <property type="entry name" value="Periplasmic binding protein-like II"/>
    <property type="match status" value="1"/>
</dbReference>
<dbReference type="InterPro" id="IPR042100">
    <property type="entry name" value="Bug_dom1"/>
</dbReference>
<dbReference type="PATRIC" id="fig|1457173.3.peg.1066"/>
<dbReference type="RefSeq" id="WP_043380360.1">
    <property type="nucleotide sequence ID" value="NZ_JBOK01000004.1"/>
</dbReference>
<dbReference type="Proteomes" id="UP000020766">
    <property type="component" value="Unassembled WGS sequence"/>
</dbReference>
<dbReference type="STRING" id="225991.MA05_15485"/>
<accession>A0A014NNZ0</accession>
<gene>
    <name evidence="3" type="ORF">AX13_13665</name>
</gene>
<dbReference type="SUPFAM" id="SSF53850">
    <property type="entry name" value="Periplasmic binding protein-like II"/>
    <property type="match status" value="1"/>
</dbReference>
<comment type="caution">
    <text evidence="3">The sequence shown here is derived from an EMBL/GenBank/DDBJ whole genome shotgun (WGS) entry which is preliminary data.</text>
</comment>
<feature type="chain" id="PRO_5001472998" evidence="2">
    <location>
        <begin position="25"/>
        <end position="320"/>
    </location>
</feature>
<evidence type="ECO:0000313" key="3">
    <source>
        <dbReference type="EMBL" id="EXU81158.1"/>
    </source>
</evidence>
<dbReference type="Gene3D" id="3.40.190.150">
    <property type="entry name" value="Bordetella uptake gene, domain 1"/>
    <property type="match status" value="1"/>
</dbReference>
<dbReference type="EMBL" id="JBOK01000004">
    <property type="protein sequence ID" value="EXU81158.1"/>
    <property type="molecule type" value="Genomic_DNA"/>
</dbReference>
<dbReference type="AlphaFoldDB" id="A0A014NNZ0"/>
<protein>
    <submittedName>
        <fullName evidence="3">ABC transporter substrate-binding protein</fullName>
    </submittedName>
</protein>
<dbReference type="InterPro" id="IPR005064">
    <property type="entry name" value="BUG"/>
</dbReference>